<dbReference type="Proteomes" id="UP000007755">
    <property type="component" value="Unassembled WGS sequence"/>
</dbReference>
<dbReference type="AlphaFoldDB" id="F4W7N8"/>
<feature type="region of interest" description="Disordered" evidence="1">
    <location>
        <begin position="1"/>
        <end position="25"/>
    </location>
</feature>
<reference evidence="2" key="1">
    <citation type="submission" date="2011-02" db="EMBL/GenBank/DDBJ databases">
        <title>The genome of the leaf-cutting ant Acromyrmex echinatior suggests key adaptations to social evolution and fungus farming.</title>
        <authorList>
            <person name="Nygaard S."/>
            <person name="Zhang G."/>
        </authorList>
    </citation>
    <scope>NUCLEOTIDE SEQUENCE</scope>
</reference>
<organism evidence="3">
    <name type="scientific">Acromyrmex echinatior</name>
    <name type="common">Panamanian leafcutter ant</name>
    <name type="synonym">Acromyrmex octospinosus echinatior</name>
    <dbReference type="NCBI Taxonomy" id="103372"/>
    <lineage>
        <taxon>Eukaryota</taxon>
        <taxon>Metazoa</taxon>
        <taxon>Ecdysozoa</taxon>
        <taxon>Arthropoda</taxon>
        <taxon>Hexapoda</taxon>
        <taxon>Insecta</taxon>
        <taxon>Pterygota</taxon>
        <taxon>Neoptera</taxon>
        <taxon>Endopterygota</taxon>
        <taxon>Hymenoptera</taxon>
        <taxon>Apocrita</taxon>
        <taxon>Aculeata</taxon>
        <taxon>Formicoidea</taxon>
        <taxon>Formicidae</taxon>
        <taxon>Myrmicinae</taxon>
        <taxon>Acromyrmex</taxon>
    </lineage>
</organism>
<keyword evidence="3" id="KW-1185">Reference proteome</keyword>
<evidence type="ECO:0000256" key="1">
    <source>
        <dbReference type="SAM" id="MobiDB-lite"/>
    </source>
</evidence>
<gene>
    <name evidence="2" type="ORF">G5I_01454</name>
</gene>
<feature type="compositionally biased region" description="Basic and acidic residues" evidence="1">
    <location>
        <begin position="14"/>
        <end position="25"/>
    </location>
</feature>
<protein>
    <submittedName>
        <fullName evidence="2">Uncharacterized protein</fullName>
    </submittedName>
</protein>
<sequence length="72" mass="7766">MGKPKGSSVLGEMPDSKRSRGKTEDGIAITTLGSLKAIIRLPMLHTDPTVPTHNGLITMRLTHWVSSNQQNG</sequence>
<name>F4W7N8_ACREC</name>
<evidence type="ECO:0000313" key="2">
    <source>
        <dbReference type="EMBL" id="EGI69911.1"/>
    </source>
</evidence>
<proteinExistence type="predicted"/>
<dbReference type="EMBL" id="GL887844">
    <property type="protein sequence ID" value="EGI69911.1"/>
    <property type="molecule type" value="Genomic_DNA"/>
</dbReference>
<accession>F4W7N8</accession>
<evidence type="ECO:0000313" key="3">
    <source>
        <dbReference type="Proteomes" id="UP000007755"/>
    </source>
</evidence>
<dbReference type="InParanoid" id="F4W7N8"/>